<comment type="caution">
    <text evidence="2">The sequence shown here is derived from an EMBL/GenBank/DDBJ whole genome shotgun (WGS) entry which is preliminary data.</text>
</comment>
<keyword evidence="1" id="KW-0472">Membrane</keyword>
<dbReference type="EMBL" id="JACERG010000017">
    <property type="protein sequence ID" value="MBA5224177.1"/>
    <property type="molecule type" value="Genomic_DNA"/>
</dbReference>
<reference evidence="2 3" key="1">
    <citation type="submission" date="2020-07" db="EMBL/GenBank/DDBJ databases">
        <title>Differential regulation of undecylprodigiosin biosynthesis in the yeast-scavenging Streptomyces strain MBK6.</title>
        <authorList>
            <person name="Baral B."/>
            <person name="Siitonen V."/>
            <person name="Laughlin M."/>
            <person name="Yamada K."/>
            <person name="Ilomaeki M."/>
            <person name="Metsae-Ketelae M."/>
            <person name="Niemi J."/>
        </authorList>
    </citation>
    <scope>NUCLEOTIDE SEQUENCE [LARGE SCALE GENOMIC DNA]</scope>
    <source>
        <strain evidence="2 3">MBK6</strain>
    </source>
</reference>
<dbReference type="Proteomes" id="UP000587608">
    <property type="component" value="Unassembled WGS sequence"/>
</dbReference>
<keyword evidence="1" id="KW-1133">Transmembrane helix</keyword>
<evidence type="ECO:0000256" key="1">
    <source>
        <dbReference type="SAM" id="Phobius"/>
    </source>
</evidence>
<organism evidence="2 3">
    <name type="scientific">Streptomyces griseoaurantiacus</name>
    <dbReference type="NCBI Taxonomy" id="68213"/>
    <lineage>
        <taxon>Bacteria</taxon>
        <taxon>Bacillati</taxon>
        <taxon>Actinomycetota</taxon>
        <taxon>Actinomycetes</taxon>
        <taxon>Kitasatosporales</taxon>
        <taxon>Streptomycetaceae</taxon>
        <taxon>Streptomyces</taxon>
        <taxon>Streptomyces aurantiacus group</taxon>
    </lineage>
</organism>
<evidence type="ECO:0008006" key="4">
    <source>
        <dbReference type="Google" id="ProtNLM"/>
    </source>
</evidence>
<evidence type="ECO:0000313" key="3">
    <source>
        <dbReference type="Proteomes" id="UP000587608"/>
    </source>
</evidence>
<evidence type="ECO:0000313" key="2">
    <source>
        <dbReference type="EMBL" id="MBA5224177.1"/>
    </source>
</evidence>
<gene>
    <name evidence="2" type="ORF">H1X69_22550</name>
</gene>
<keyword evidence="1" id="KW-0812">Transmembrane</keyword>
<feature type="transmembrane region" description="Helical" evidence="1">
    <location>
        <begin position="176"/>
        <end position="191"/>
    </location>
</feature>
<proteinExistence type="predicted"/>
<dbReference type="AlphaFoldDB" id="A0A7W2DWR9"/>
<protein>
    <recommendedName>
        <fullName evidence="4">Large membrane protein</fullName>
    </recommendedName>
</protein>
<accession>A0A7W2DWR9</accession>
<name>A0A7W2DWR9_9ACTN</name>
<sequence>MPVCGVAARLPSEDDAPLCLPRIAVVVEARDTGGSLSYTEHQSVFSGPAVPVGGAGDAREVIGQGVYTESITRQLSAAAFVRPDWLATFRAVLAQLWDHLKAAVKKRMRWLFPPKEAEKAVGAEPAPPAVVLGEDYALWIRRRIKNPARPVPIYGFHQEPVVHACDRAIQQMRRRRVAIVSLIVVVAWQAIAGPLTVGWAAVVLLTGIWGVYLVERYLAQLQLNALLAGELRAPPTAVQAHALPYFYERRPNGDRHRFIGAGLQAWQEAVIGIDVEPAPESQDDEDDSTDLLLGVSSPAQNPGRPDMAEVAQAVLDALARHNKPVARKPMKHFTAAQLHAYIARRLEDPAPSHHRDHPKLRVEVVGIAGIHYKRWDQIDEDTWRSLHTLAVDTAGTKPVEEIARRYVWARITAWNGDLIAAILVRFAYQGGFLRVTVRPHIMGPLNPKVAGLGAVDPRTPKWLGRAVFNALVDVYVGLERLIRRKARPRPELDPGGGPVSLREVYSVRRLEDMHMYDDARYYVQMMQRRVFDSTEVFLRDHNVDIAAYRQQSTAIYNFGVMNGGTMSGPVQAAPFSANPSTTN</sequence>